<evidence type="ECO:0000313" key="3">
    <source>
        <dbReference type="Proteomes" id="UP000483820"/>
    </source>
</evidence>
<organism evidence="2 3">
    <name type="scientific">Caenorhabditis remanei</name>
    <name type="common">Caenorhabditis vulgaris</name>
    <dbReference type="NCBI Taxonomy" id="31234"/>
    <lineage>
        <taxon>Eukaryota</taxon>
        <taxon>Metazoa</taxon>
        <taxon>Ecdysozoa</taxon>
        <taxon>Nematoda</taxon>
        <taxon>Chromadorea</taxon>
        <taxon>Rhabditida</taxon>
        <taxon>Rhabditina</taxon>
        <taxon>Rhabditomorpha</taxon>
        <taxon>Rhabditoidea</taxon>
        <taxon>Rhabditidae</taxon>
        <taxon>Peloderinae</taxon>
        <taxon>Caenorhabditis</taxon>
    </lineage>
</organism>
<protein>
    <submittedName>
        <fullName evidence="2">Uncharacterized protein</fullName>
    </submittedName>
</protein>
<dbReference type="CTD" id="78776090"/>
<name>A0A6A5GUB5_CAERE</name>
<reference evidence="2 3" key="1">
    <citation type="submission" date="2019-12" db="EMBL/GenBank/DDBJ databases">
        <title>Chromosome-level assembly of the Caenorhabditis remanei genome.</title>
        <authorList>
            <person name="Teterina A.A."/>
            <person name="Willis J.H."/>
            <person name="Phillips P.C."/>
        </authorList>
    </citation>
    <scope>NUCLEOTIDE SEQUENCE [LARGE SCALE GENOMIC DNA]</scope>
    <source>
        <strain evidence="2 3">PX506</strain>
        <tissue evidence="2">Whole organism</tissue>
    </source>
</reference>
<evidence type="ECO:0000313" key="2">
    <source>
        <dbReference type="EMBL" id="KAF1759068.1"/>
    </source>
</evidence>
<proteinExistence type="predicted"/>
<dbReference type="KEGG" id="crq:GCK72_015528"/>
<comment type="caution">
    <text evidence="2">The sequence shown here is derived from an EMBL/GenBank/DDBJ whole genome shotgun (WGS) entry which is preliminary data.</text>
</comment>
<dbReference type="AlphaFoldDB" id="A0A6A5GUB5"/>
<accession>A0A6A5GUB5</accession>
<feature type="compositionally biased region" description="Polar residues" evidence="1">
    <location>
        <begin position="33"/>
        <end position="50"/>
    </location>
</feature>
<sequence>MLSLGQRRSSDGYLNANDLLSQGGESLLDSAGLGTSQPNLKTQRRGTNPSIFDGHFMMDALRRNYEIG</sequence>
<dbReference type="RefSeq" id="XP_053585712.1">
    <property type="nucleotide sequence ID" value="XM_053730940.1"/>
</dbReference>
<dbReference type="GeneID" id="78776090"/>
<dbReference type="Proteomes" id="UP000483820">
    <property type="component" value="Chromosome IV"/>
</dbReference>
<feature type="region of interest" description="Disordered" evidence="1">
    <location>
        <begin position="25"/>
        <end position="51"/>
    </location>
</feature>
<gene>
    <name evidence="2" type="ORF">GCK72_015528</name>
</gene>
<dbReference type="EMBL" id="WUAV01000004">
    <property type="protein sequence ID" value="KAF1759068.1"/>
    <property type="molecule type" value="Genomic_DNA"/>
</dbReference>
<evidence type="ECO:0000256" key="1">
    <source>
        <dbReference type="SAM" id="MobiDB-lite"/>
    </source>
</evidence>